<comment type="caution">
    <text evidence="1">The sequence shown here is derived from an EMBL/GenBank/DDBJ whole genome shotgun (WGS) entry which is preliminary data.</text>
</comment>
<evidence type="ECO:0000313" key="1">
    <source>
        <dbReference type="EMBL" id="KAG9240930.1"/>
    </source>
</evidence>
<sequence>MADIFTLKAKTPHTVRVRMDRKSSAPGNVSLRFEADQNKLLLRIYEVTKYPKEKERKKVAKKFRVEQRSIEMGQYRFDAWHIRSVEVSVTQVLTTVQNDLRTTAETVQVTAVRVQENKITHQQIATWGQGTNQTVQNAAEERRTISPGKRTTYPRPPTCRC</sequence>
<dbReference type="EMBL" id="MU254308">
    <property type="protein sequence ID" value="KAG9240930.1"/>
    <property type="molecule type" value="Genomic_DNA"/>
</dbReference>
<keyword evidence="2" id="KW-1185">Reference proteome</keyword>
<dbReference type="Gene3D" id="1.10.10.60">
    <property type="entry name" value="Homeodomain-like"/>
    <property type="match status" value="1"/>
</dbReference>
<proteinExistence type="predicted"/>
<organism evidence="1 2">
    <name type="scientific">Calycina marina</name>
    <dbReference type="NCBI Taxonomy" id="1763456"/>
    <lineage>
        <taxon>Eukaryota</taxon>
        <taxon>Fungi</taxon>
        <taxon>Dikarya</taxon>
        <taxon>Ascomycota</taxon>
        <taxon>Pezizomycotina</taxon>
        <taxon>Leotiomycetes</taxon>
        <taxon>Helotiales</taxon>
        <taxon>Pezizellaceae</taxon>
        <taxon>Calycina</taxon>
    </lineage>
</organism>
<dbReference type="Proteomes" id="UP000887226">
    <property type="component" value="Unassembled WGS sequence"/>
</dbReference>
<name>A0A9P8CBT8_9HELO</name>
<gene>
    <name evidence="1" type="ORF">BJ878DRAFT_578659</name>
</gene>
<dbReference type="AlphaFoldDB" id="A0A9P8CBT8"/>
<evidence type="ECO:0000313" key="2">
    <source>
        <dbReference type="Proteomes" id="UP000887226"/>
    </source>
</evidence>
<protein>
    <submittedName>
        <fullName evidence="1">Uncharacterized protein</fullName>
    </submittedName>
</protein>
<accession>A0A9P8CBT8</accession>
<reference evidence="1" key="1">
    <citation type="journal article" date="2021" name="IMA Fungus">
        <title>Genomic characterization of three marine fungi, including Emericellopsis atlantica sp. nov. with signatures of a generalist lifestyle and marine biomass degradation.</title>
        <authorList>
            <person name="Hagestad O.C."/>
            <person name="Hou L."/>
            <person name="Andersen J.H."/>
            <person name="Hansen E.H."/>
            <person name="Altermark B."/>
            <person name="Li C."/>
            <person name="Kuhnert E."/>
            <person name="Cox R.J."/>
            <person name="Crous P.W."/>
            <person name="Spatafora J.W."/>
            <person name="Lail K."/>
            <person name="Amirebrahimi M."/>
            <person name="Lipzen A."/>
            <person name="Pangilinan J."/>
            <person name="Andreopoulos W."/>
            <person name="Hayes R.D."/>
            <person name="Ng V."/>
            <person name="Grigoriev I.V."/>
            <person name="Jackson S.A."/>
            <person name="Sutton T.D.S."/>
            <person name="Dobson A.D.W."/>
            <person name="Rama T."/>
        </authorList>
    </citation>
    <scope>NUCLEOTIDE SEQUENCE</scope>
    <source>
        <strain evidence="1">TRa3180A</strain>
    </source>
</reference>